<protein>
    <submittedName>
        <fullName evidence="1">Autophagy-related protein 21</fullName>
    </submittedName>
</protein>
<evidence type="ECO:0000313" key="1">
    <source>
        <dbReference type="EMBL" id="JAF98933.1"/>
    </source>
</evidence>
<gene>
    <name evidence="1" type="primary">ATG21_0</name>
    <name evidence="1" type="ORF">CM83_66860</name>
</gene>
<dbReference type="AlphaFoldDB" id="A0A0A9VT85"/>
<reference evidence="1" key="2">
    <citation type="submission" date="2014-07" db="EMBL/GenBank/DDBJ databases">
        <authorList>
            <person name="Hull J."/>
        </authorList>
    </citation>
    <scope>NUCLEOTIDE SEQUENCE</scope>
</reference>
<accession>A0A0A9VT85</accession>
<name>A0A0A9VT85_LYGHE</name>
<proteinExistence type="predicted"/>
<organism evidence="1">
    <name type="scientific">Lygus hesperus</name>
    <name type="common">Western plant bug</name>
    <dbReference type="NCBI Taxonomy" id="30085"/>
    <lineage>
        <taxon>Eukaryota</taxon>
        <taxon>Metazoa</taxon>
        <taxon>Ecdysozoa</taxon>
        <taxon>Arthropoda</taxon>
        <taxon>Hexapoda</taxon>
        <taxon>Insecta</taxon>
        <taxon>Pterygota</taxon>
        <taxon>Neoptera</taxon>
        <taxon>Paraneoptera</taxon>
        <taxon>Hemiptera</taxon>
        <taxon>Heteroptera</taxon>
        <taxon>Panheteroptera</taxon>
        <taxon>Cimicomorpha</taxon>
        <taxon>Miridae</taxon>
        <taxon>Mirini</taxon>
        <taxon>Lygus</taxon>
    </lineage>
</organism>
<sequence length="174" mass="19937">VRVCQYAPLNLNAGNTKTVLCCVALPCVARVSMCEYPYIQDVRCMSSISHDMTYLVPCDSIWRYPCFFMNVRMVTTRACNLQIPLQCKNHQAESVIVEFLVQTVPYDCQTENCLHGALPYKKSRGFKVVHTSWSTTGCLNFPLHSAIYCHQFNYSIEGSKEMPRDFHCTKIVHH</sequence>
<feature type="non-terminal residue" evidence="1">
    <location>
        <position position="1"/>
    </location>
</feature>
<dbReference type="EMBL" id="GBHO01044670">
    <property type="protein sequence ID" value="JAF98933.1"/>
    <property type="molecule type" value="Transcribed_RNA"/>
</dbReference>
<reference evidence="1" key="1">
    <citation type="journal article" date="2014" name="PLoS ONE">
        <title>Transcriptome-Based Identification of ABC Transporters in the Western Tarnished Plant Bug Lygus hesperus.</title>
        <authorList>
            <person name="Hull J.J."/>
            <person name="Chaney K."/>
            <person name="Geib S.M."/>
            <person name="Fabrick J.A."/>
            <person name="Brent C.S."/>
            <person name="Walsh D."/>
            <person name="Lavine L.C."/>
        </authorList>
    </citation>
    <scope>NUCLEOTIDE SEQUENCE</scope>
</reference>